<organism evidence="1 2">
    <name type="scientific">Halocaridina rubra</name>
    <name type="common">Hawaiian red shrimp</name>
    <dbReference type="NCBI Taxonomy" id="373956"/>
    <lineage>
        <taxon>Eukaryota</taxon>
        <taxon>Metazoa</taxon>
        <taxon>Ecdysozoa</taxon>
        <taxon>Arthropoda</taxon>
        <taxon>Crustacea</taxon>
        <taxon>Multicrustacea</taxon>
        <taxon>Malacostraca</taxon>
        <taxon>Eumalacostraca</taxon>
        <taxon>Eucarida</taxon>
        <taxon>Decapoda</taxon>
        <taxon>Pleocyemata</taxon>
        <taxon>Caridea</taxon>
        <taxon>Atyoidea</taxon>
        <taxon>Atyidae</taxon>
        <taxon>Halocaridina</taxon>
    </lineage>
</organism>
<proteinExistence type="predicted"/>
<evidence type="ECO:0000313" key="2">
    <source>
        <dbReference type="Proteomes" id="UP001381693"/>
    </source>
</evidence>
<name>A0AAN8XH52_HALRR</name>
<evidence type="ECO:0000313" key="1">
    <source>
        <dbReference type="EMBL" id="KAK7082781.1"/>
    </source>
</evidence>
<dbReference type="Proteomes" id="UP001381693">
    <property type="component" value="Unassembled WGS sequence"/>
</dbReference>
<gene>
    <name evidence="1" type="ORF">SK128_016495</name>
</gene>
<accession>A0AAN8XH52</accession>
<comment type="caution">
    <text evidence="1">The sequence shown here is derived from an EMBL/GenBank/DDBJ whole genome shotgun (WGS) entry which is preliminary data.</text>
</comment>
<protein>
    <submittedName>
        <fullName evidence="1">Uncharacterized protein</fullName>
    </submittedName>
</protein>
<keyword evidence="2" id="KW-1185">Reference proteome</keyword>
<reference evidence="1 2" key="1">
    <citation type="submission" date="2023-11" db="EMBL/GenBank/DDBJ databases">
        <title>Halocaridina rubra genome assembly.</title>
        <authorList>
            <person name="Smith C."/>
        </authorList>
    </citation>
    <scope>NUCLEOTIDE SEQUENCE [LARGE SCALE GENOMIC DNA]</scope>
    <source>
        <strain evidence="1">EP-1</strain>
        <tissue evidence="1">Whole</tissue>
    </source>
</reference>
<dbReference type="AlphaFoldDB" id="A0AAN8XH52"/>
<sequence>MNYATPKNRTQRKAGDSEAVRNVDRIRADLYCGTLESGDTFITRKWIANKLDNSERWVTDNRKK</sequence>
<dbReference type="EMBL" id="JAXCGZ010003891">
    <property type="protein sequence ID" value="KAK7082781.1"/>
    <property type="molecule type" value="Genomic_DNA"/>
</dbReference>